<dbReference type="EMBL" id="BPLQ01005263">
    <property type="protein sequence ID" value="GIY13625.1"/>
    <property type="molecule type" value="Genomic_DNA"/>
</dbReference>
<comment type="caution">
    <text evidence="2">The sequence shown here is derived from an EMBL/GenBank/DDBJ whole genome shotgun (WGS) entry which is preliminary data.</text>
</comment>
<feature type="compositionally biased region" description="Polar residues" evidence="1">
    <location>
        <begin position="77"/>
        <end position="87"/>
    </location>
</feature>
<evidence type="ECO:0000256" key="1">
    <source>
        <dbReference type="SAM" id="MobiDB-lite"/>
    </source>
</evidence>
<dbReference type="Proteomes" id="UP001054837">
    <property type="component" value="Unassembled WGS sequence"/>
</dbReference>
<proteinExistence type="predicted"/>
<evidence type="ECO:0000313" key="3">
    <source>
        <dbReference type="Proteomes" id="UP001054837"/>
    </source>
</evidence>
<gene>
    <name evidence="2" type="ORF">CDAR_567491</name>
</gene>
<accession>A0AAV4QZU6</accession>
<reference evidence="2 3" key="1">
    <citation type="submission" date="2021-06" db="EMBL/GenBank/DDBJ databases">
        <title>Caerostris darwini draft genome.</title>
        <authorList>
            <person name="Kono N."/>
            <person name="Arakawa K."/>
        </authorList>
    </citation>
    <scope>NUCLEOTIDE SEQUENCE [LARGE SCALE GENOMIC DNA]</scope>
</reference>
<sequence>MPEKSEGAVNVQAIIRFPKPVLHNDFIRGEGKLSYRRWGHKSGRNPARPFLCCCPLRAFVRNDLLTIQCRISRETNNRALSSQSTHSAPEKKRGDF</sequence>
<name>A0AAV4QZU6_9ARAC</name>
<dbReference type="AlphaFoldDB" id="A0AAV4QZU6"/>
<organism evidence="2 3">
    <name type="scientific">Caerostris darwini</name>
    <dbReference type="NCBI Taxonomy" id="1538125"/>
    <lineage>
        <taxon>Eukaryota</taxon>
        <taxon>Metazoa</taxon>
        <taxon>Ecdysozoa</taxon>
        <taxon>Arthropoda</taxon>
        <taxon>Chelicerata</taxon>
        <taxon>Arachnida</taxon>
        <taxon>Araneae</taxon>
        <taxon>Araneomorphae</taxon>
        <taxon>Entelegynae</taxon>
        <taxon>Araneoidea</taxon>
        <taxon>Araneidae</taxon>
        <taxon>Caerostris</taxon>
    </lineage>
</organism>
<protein>
    <submittedName>
        <fullName evidence="2">Uncharacterized protein</fullName>
    </submittedName>
</protein>
<evidence type="ECO:0000313" key="2">
    <source>
        <dbReference type="EMBL" id="GIY13625.1"/>
    </source>
</evidence>
<feature type="region of interest" description="Disordered" evidence="1">
    <location>
        <begin position="76"/>
        <end position="96"/>
    </location>
</feature>
<keyword evidence="3" id="KW-1185">Reference proteome</keyword>